<dbReference type="Proteomes" id="UP000198666">
    <property type="component" value="Unassembled WGS sequence"/>
</dbReference>
<gene>
    <name evidence="6" type="ORF">SAMN05421663_109135</name>
</gene>
<dbReference type="PANTHER" id="PTHR30055:SF234">
    <property type="entry name" value="HTH-TYPE TRANSCRIPTIONAL REGULATOR BETI"/>
    <property type="match status" value="1"/>
</dbReference>
<keyword evidence="2 4" id="KW-0238">DNA-binding</keyword>
<dbReference type="RefSeq" id="WP_093728127.1">
    <property type="nucleotide sequence ID" value="NZ_FMZB01000009.1"/>
</dbReference>
<sequence>MSRSTKKDALLQVAERLFYEHGFRGVGLKQIIREANVATMTLYNHFPSKNKLVEEVLKRREERYWSYLDSYIERGLSSPFVLAVEAHCRWLKEHSYKGDMFLRAIEDYAGIDEEIENIAREHKTRLLHYFQQLAQENRVNNPMDLANQLTLLLEGTTSMTTLIGADKAAEYSIAMAKVLFQHTS</sequence>
<reference evidence="7" key="1">
    <citation type="submission" date="2016-10" db="EMBL/GenBank/DDBJ databases">
        <authorList>
            <person name="Varghese N."/>
            <person name="Submissions S."/>
        </authorList>
    </citation>
    <scope>NUCLEOTIDE SEQUENCE [LARGE SCALE GENOMIC DNA]</scope>
    <source>
        <strain evidence="7">DSM 21620</strain>
    </source>
</reference>
<dbReference type="GO" id="GO:0003700">
    <property type="term" value="F:DNA-binding transcription factor activity"/>
    <property type="evidence" value="ECO:0007669"/>
    <property type="project" value="TreeGrafter"/>
</dbReference>
<dbReference type="Pfam" id="PF00440">
    <property type="entry name" value="TetR_N"/>
    <property type="match status" value="1"/>
</dbReference>
<dbReference type="InterPro" id="IPR009057">
    <property type="entry name" value="Homeodomain-like_sf"/>
</dbReference>
<dbReference type="Gene3D" id="1.10.357.10">
    <property type="entry name" value="Tetracycline Repressor, domain 2"/>
    <property type="match status" value="1"/>
</dbReference>
<evidence type="ECO:0000259" key="5">
    <source>
        <dbReference type="PROSITE" id="PS50977"/>
    </source>
</evidence>
<keyword evidence="7" id="KW-1185">Reference proteome</keyword>
<evidence type="ECO:0000256" key="3">
    <source>
        <dbReference type="ARBA" id="ARBA00023163"/>
    </source>
</evidence>
<evidence type="ECO:0000313" key="6">
    <source>
        <dbReference type="EMBL" id="SDD35221.1"/>
    </source>
</evidence>
<evidence type="ECO:0000256" key="2">
    <source>
        <dbReference type="ARBA" id="ARBA00023125"/>
    </source>
</evidence>
<proteinExistence type="predicted"/>
<dbReference type="InterPro" id="IPR001647">
    <property type="entry name" value="HTH_TetR"/>
</dbReference>
<keyword evidence="1" id="KW-0805">Transcription regulation</keyword>
<feature type="DNA-binding region" description="H-T-H motif" evidence="4">
    <location>
        <begin position="27"/>
        <end position="46"/>
    </location>
</feature>
<dbReference type="InterPro" id="IPR050109">
    <property type="entry name" value="HTH-type_TetR-like_transc_reg"/>
</dbReference>
<name>A0A1G6U1Q3_9BACI</name>
<dbReference type="EMBL" id="FMZB01000009">
    <property type="protein sequence ID" value="SDD35221.1"/>
    <property type="molecule type" value="Genomic_DNA"/>
</dbReference>
<evidence type="ECO:0000256" key="4">
    <source>
        <dbReference type="PROSITE-ProRule" id="PRU00335"/>
    </source>
</evidence>
<feature type="domain" description="HTH tetR-type" evidence="5">
    <location>
        <begin position="4"/>
        <end position="64"/>
    </location>
</feature>
<protein>
    <submittedName>
        <fullName evidence="6">DNA-binding transcriptional regulator, AcrR family</fullName>
    </submittedName>
</protein>
<dbReference type="AlphaFoldDB" id="A0A1G6U1Q3"/>
<evidence type="ECO:0000256" key="1">
    <source>
        <dbReference type="ARBA" id="ARBA00023015"/>
    </source>
</evidence>
<dbReference type="OrthoDB" id="116240at2"/>
<dbReference type="GO" id="GO:0000976">
    <property type="term" value="F:transcription cis-regulatory region binding"/>
    <property type="evidence" value="ECO:0007669"/>
    <property type="project" value="TreeGrafter"/>
</dbReference>
<organism evidence="6 7">
    <name type="scientific">Terribacillus halophilus</name>
    <dbReference type="NCBI Taxonomy" id="361279"/>
    <lineage>
        <taxon>Bacteria</taxon>
        <taxon>Bacillati</taxon>
        <taxon>Bacillota</taxon>
        <taxon>Bacilli</taxon>
        <taxon>Bacillales</taxon>
        <taxon>Bacillaceae</taxon>
        <taxon>Terribacillus</taxon>
    </lineage>
</organism>
<dbReference type="SUPFAM" id="SSF46689">
    <property type="entry name" value="Homeodomain-like"/>
    <property type="match status" value="1"/>
</dbReference>
<dbReference type="PROSITE" id="PS50977">
    <property type="entry name" value="HTH_TETR_2"/>
    <property type="match status" value="1"/>
</dbReference>
<keyword evidence="3" id="KW-0804">Transcription</keyword>
<dbReference type="PANTHER" id="PTHR30055">
    <property type="entry name" value="HTH-TYPE TRANSCRIPTIONAL REGULATOR RUTR"/>
    <property type="match status" value="1"/>
</dbReference>
<accession>A0A1G6U1Q3</accession>
<dbReference type="PRINTS" id="PR00455">
    <property type="entry name" value="HTHTETR"/>
</dbReference>
<evidence type="ECO:0000313" key="7">
    <source>
        <dbReference type="Proteomes" id="UP000198666"/>
    </source>
</evidence>